<evidence type="ECO:0000256" key="4">
    <source>
        <dbReference type="SAM" id="Phobius"/>
    </source>
</evidence>
<feature type="transmembrane region" description="Helical" evidence="4">
    <location>
        <begin position="175"/>
        <end position="195"/>
    </location>
</feature>
<keyword evidence="4" id="KW-0812">Transmembrane</keyword>
<dbReference type="PROSITE" id="PS50112">
    <property type="entry name" value="PAS"/>
    <property type="match status" value="1"/>
</dbReference>
<proteinExistence type="predicted"/>
<dbReference type="InterPro" id="IPR035965">
    <property type="entry name" value="PAS-like_dom_sf"/>
</dbReference>
<feature type="transmembrane region" description="Helical" evidence="4">
    <location>
        <begin position="1971"/>
        <end position="1993"/>
    </location>
</feature>
<feature type="domain" description="PAS" evidence="5">
    <location>
        <begin position="547"/>
        <end position="609"/>
    </location>
</feature>
<sequence length="2483" mass="263648">MGTWPLPPGSGSGYPPALWRAAAAAWTIAGIFSFEWLPRLSYAFYVAIFCGLLALLALMVLISVWVGSCFREHKFPVVWPVKVLQLMSRLLFQTFDVASLNLLEVGISCRFTGRAEPHLYLDFFPTHSCSKPPQLTITLMSSTFLVLYVVLGLFIKLAQVEVNPLCKRPLAMGNSYVEVTAFVLKVLLTLVHVFIGYPRVEACLYLVLSLAFAWQYLRWSPHLVNWVNYLRSGVAATVVWCSATLALLVFHPGLKQHDVEDWADRMTVLMAAGLGPAFIAGALMSYGVLRRMTVETLKAVENSKSEGMLADVAEHVDDPRDIEIVARCCRVWRDSSTLDPEAIKRAQKVIQAGLAMFPSSASLVLLQGNFLVDVLGVKQAGSRRIEDARKLDLSLMCRYIMFVRRQQAAQHATDNSNTSGGLAMDLLSYVEYQRKYHMVLRLHREALQATCSFWKALDAPEVSFTRLSHLLNKIEDSVARAQAAYKVVLGTYGQQSRLVRLYGKFLQALRNDPWHAAEYEAEADRLDEAQQGTGGPSLADGTPLGRMDEMASAVLVINSAGEVKVANKNACVLFGYKRAALEGKPMTALVAPQHSRWLMERLAVLVRSTALDAGSNGCALDEAAAATAAGTLGEEATVVGLHSDKLAFPIKLSIRKASGVGEDSTFIAVMEAVPPVGGTASLWVAMTGTIVACDPQFVMAFGWRPHEVTGVSIAALISLTSPATRLSSSCGLQPAGRVAKPAAVGAAKSASETLKRLAAEVRSAAAFAQETNTDALGAGCWVRHKYSHRPCRCTASLNESGDEGVILHEIRLQLENESEAEQLMVINRGSVVHASADLLTSLYDVDGAMLLAAAHGVNGQGGSGGVYGPGGGLGPAGAAARVSAHDSPAFGFGLGLPIGDHLASSTLGDFLPPPWKEAHTMFLKGSMAGSSAGSSPWSCRKAALPGPTLELRSTSGKPLYMRVSVSTADVAGEPHHVIRLARSSLESALAERRLRLQLNADGLIMAVSEDTPAHLFAFQPQKLVGRHLLDVVDWSPRHSRDGAKSSVSAPRCFNDLLSRAAVSPGHSWRVHLKPPPVRVNMGHGREIPDLFAALGAAVARPAVLQVAVPRTPDADGGGYEGGAVVVELWPLASITGVLELDPYGRIHAVLEEHLRPAGLLFGVATPSLVGCSLDELVALPLDCSRTADLLAPSGAKKSSMKAQAVATHVKVGPLHILQATHSDARDNTLSVQVVGRPGPKQPLHVILRTYLPTNTLQSVSKTAVVSRSGAAMVVPPSVAARATTRCATATPPPAATTEPSPAARAPASRCLTPPAAPRATNLQQPAAAVEAGAAIRKVSTPDTPEAVTKPLSKRDSGIQQPIKTAAAAPAAAAAATAAAAAVARTDQPRSLHPDVRIPPELSGAEGEELLDDSAAVLPFSGSGMAAPAAPEPAPEVSLPLDLATMTDLQQGGVEGACCDGYDDSGLLSKPAFLSKLAASQSLLAGRAKLADLVVKSSTGGGGGGGAGPRSRGPAGRTLEGGGGGGSRSIAPQTGELLRLHDGEQQWRGVSGGAEVDAAPQALPWTPTGSGARGGRQAMKPMADPRVIRTATCGSQAPPPTSAVATSAALPTSTETPNNNSDGDGGRSDGGTVQCKVPHGSERVSTWVESSGVFYQNSAAVDDAEDALLTTGSVGSSSKAPSEQQPAGASIDDRPDPASVRDSVSVAVQPRTAGGIGHGLAPAGAKAAAGHLDEDAASEAGESVQSCLTGDAMEFKRGKRYQKLLKMIDATPSQRCSASCTHVICFALTMSALHSKRVSMVQLGRSGLIPRFTGQVTADVRSLDLISRNKTLPTLYTWDDAQYYVARVSDAADEVKMRMEEVITIHGAAGSAITELLFATHRTVWHGNAEDGSDIYDNLTVWDFFTRFVTFSKEVKQHADEWLASGVPIADTTAGQFIIKSGPDLWRTSRKVLDALLYVAVDDARSVDQLQIIFLTVEGVAVTLLAAGYLAYLLKGLAAQRYQLYEALVLIPVGLTRTQAAQSTALDEDDEDDEDEEEQQVDRLQQQQQLLQDDVGEGSDNGAVEASIKQKGRRGSPSVDSPLAQQRQQALSTAGRRRVNASFFVPPAAAPGDASNLSKTSRLDVQKGLKERPQLASVVAAAVVQAQSSPRRGCFGRLLSYLGRVVSSRQQRATIILGGVSTPGKRKLLRDTYDVALLLLPFIIWAVVVITIYAIAVSRMTNIVHVVAVHSVANFIAARINRAELVALQDPTQLPTKRAAVATVWKVVRDAWYTVQLGLGAVEALGPDTENFAMVKEGLAHASPKLEKLFFYSGNCHRLEKSGPCPGPGHRHQIITHTGVDTMMQRFLMHIRAMAVSSSTTPPLLTDGHFDYIYNVGYTDLIDGATRIQEAHLDIILGMFNDLFTLHVLLFVLFWIVFTGFFGLLLDPLLKRISRERRRIAGLLSQLPLELDVERLVARALGTGGGVAAAPAAVAAGSSITYAQ</sequence>
<evidence type="ECO:0000259" key="5">
    <source>
        <dbReference type="PROSITE" id="PS50112"/>
    </source>
</evidence>
<feature type="transmembrane region" description="Helical" evidence="4">
    <location>
        <begin position="266"/>
        <end position="289"/>
    </location>
</feature>
<dbReference type="EMBL" id="BRXU01000015">
    <property type="protein sequence ID" value="GLC56222.1"/>
    <property type="molecule type" value="Genomic_DNA"/>
</dbReference>
<gene>
    <name evidence="6" type="primary">PLEST001787</name>
    <name evidence="6" type="ORF">PLESTB_001081300</name>
</gene>
<evidence type="ECO:0000313" key="7">
    <source>
        <dbReference type="Proteomes" id="UP001165080"/>
    </source>
</evidence>
<keyword evidence="4" id="KW-0472">Membrane</keyword>
<keyword evidence="2" id="KW-0716">Sensory transduction</keyword>
<dbReference type="InterPro" id="IPR057352">
    <property type="entry name" value="TPR_TmcB/C"/>
</dbReference>
<evidence type="ECO:0000256" key="3">
    <source>
        <dbReference type="SAM" id="MobiDB-lite"/>
    </source>
</evidence>
<feature type="transmembrane region" description="Helical" evidence="4">
    <location>
        <begin position="2194"/>
        <end position="2215"/>
    </location>
</feature>
<feature type="compositionally biased region" description="Polar residues" evidence="3">
    <location>
        <begin position="2082"/>
        <end position="2091"/>
    </location>
</feature>
<keyword evidence="4" id="KW-1133">Transmembrane helix</keyword>
<feature type="compositionally biased region" description="Low complexity" evidence="3">
    <location>
        <begin position="1508"/>
        <end position="1517"/>
    </location>
</feature>
<keyword evidence="1" id="KW-0600">Photoreceptor protein</keyword>
<feature type="region of interest" description="Disordered" evidence="3">
    <location>
        <begin position="1590"/>
        <end position="1636"/>
    </location>
</feature>
<dbReference type="PANTHER" id="PTHR31600:SF2">
    <property type="entry name" value="GAMETE ENRICHED GENE 10 PROTEIN-RELATED"/>
    <property type="match status" value="1"/>
</dbReference>
<accession>A0A9W6BQ69</accession>
<feature type="transmembrane region" description="Helical" evidence="4">
    <location>
        <begin position="2403"/>
        <end position="2429"/>
    </location>
</feature>
<dbReference type="PANTHER" id="PTHR31600">
    <property type="entry name" value="TINY MACROCYSTS PROTEIN B-RELATED"/>
    <property type="match status" value="1"/>
</dbReference>
<dbReference type="Proteomes" id="UP001165080">
    <property type="component" value="Unassembled WGS sequence"/>
</dbReference>
<feature type="region of interest" description="Disordered" evidence="3">
    <location>
        <begin position="1670"/>
        <end position="1701"/>
    </location>
</feature>
<feature type="compositionally biased region" description="Gly residues" evidence="3">
    <location>
        <begin position="1498"/>
        <end position="1507"/>
    </location>
</feature>
<dbReference type="Gene3D" id="3.30.450.20">
    <property type="entry name" value="PAS domain"/>
    <property type="match status" value="1"/>
</dbReference>
<feature type="transmembrane region" description="Helical" evidence="4">
    <location>
        <begin position="42"/>
        <end position="66"/>
    </location>
</feature>
<feature type="region of interest" description="Disordered" evidence="3">
    <location>
        <begin position="1558"/>
        <end position="1578"/>
    </location>
</feature>
<feature type="compositionally biased region" description="Polar residues" evidence="3">
    <location>
        <begin position="1670"/>
        <end position="1686"/>
    </location>
</feature>
<keyword evidence="1" id="KW-0675">Receptor</keyword>
<feature type="region of interest" description="Disordered" evidence="3">
    <location>
        <begin position="1284"/>
        <end position="1362"/>
    </location>
</feature>
<feature type="transmembrane region" description="Helical" evidence="4">
    <location>
        <begin position="135"/>
        <end position="155"/>
    </location>
</feature>
<feature type="compositionally biased region" description="Low complexity" evidence="3">
    <location>
        <begin position="1284"/>
        <end position="1310"/>
    </location>
</feature>
<organism evidence="6 7">
    <name type="scientific">Pleodorina starrii</name>
    <dbReference type="NCBI Taxonomy" id="330485"/>
    <lineage>
        <taxon>Eukaryota</taxon>
        <taxon>Viridiplantae</taxon>
        <taxon>Chlorophyta</taxon>
        <taxon>core chlorophytes</taxon>
        <taxon>Chlorophyceae</taxon>
        <taxon>CS clade</taxon>
        <taxon>Chlamydomonadales</taxon>
        <taxon>Volvocaceae</taxon>
        <taxon>Pleodorina</taxon>
    </lineage>
</organism>
<evidence type="ECO:0000256" key="1">
    <source>
        <dbReference type="ARBA" id="ARBA00022543"/>
    </source>
</evidence>
<dbReference type="InterPro" id="IPR000014">
    <property type="entry name" value="PAS"/>
</dbReference>
<feature type="transmembrane region" description="Helical" evidence="4">
    <location>
        <begin position="229"/>
        <end position="254"/>
    </location>
</feature>
<dbReference type="InterPro" id="IPR052994">
    <property type="entry name" value="Tiny_macrocysts_regulators"/>
</dbReference>
<feature type="region of interest" description="Disordered" evidence="3">
    <location>
        <begin position="2021"/>
        <end position="2094"/>
    </location>
</feature>
<dbReference type="Pfam" id="PF25474">
    <property type="entry name" value="TPR_TmcB"/>
    <property type="match status" value="1"/>
</dbReference>
<evidence type="ECO:0000256" key="2">
    <source>
        <dbReference type="ARBA" id="ARBA00022606"/>
    </source>
</evidence>
<reference evidence="6 7" key="1">
    <citation type="journal article" date="2023" name="Commun. Biol.">
        <title>Reorganization of the ancestral sex-determining regions during the evolution of trioecy in Pleodorina starrii.</title>
        <authorList>
            <person name="Takahashi K."/>
            <person name="Suzuki S."/>
            <person name="Kawai-Toyooka H."/>
            <person name="Yamamoto K."/>
            <person name="Hamaji T."/>
            <person name="Ootsuki R."/>
            <person name="Yamaguchi H."/>
            <person name="Kawachi M."/>
            <person name="Higashiyama T."/>
            <person name="Nozaki H."/>
        </authorList>
    </citation>
    <scope>NUCLEOTIDE SEQUENCE [LARGE SCALE GENOMIC DNA]</scope>
    <source>
        <strain evidence="6 7">NIES-4479</strain>
    </source>
</reference>
<keyword evidence="7" id="KW-1185">Reference proteome</keyword>
<feature type="compositionally biased region" description="Acidic residues" evidence="3">
    <location>
        <begin position="2025"/>
        <end position="2038"/>
    </location>
</feature>
<protein>
    <recommendedName>
        <fullName evidence="5">PAS domain-containing protein</fullName>
    </recommendedName>
</protein>
<feature type="region of interest" description="Disordered" evidence="3">
    <location>
        <begin position="1497"/>
        <end position="1530"/>
    </location>
</feature>
<dbReference type="SMART" id="SM00091">
    <property type="entry name" value="PAS"/>
    <property type="match status" value="2"/>
</dbReference>
<dbReference type="GO" id="GO:0009881">
    <property type="term" value="F:photoreceptor activity"/>
    <property type="evidence" value="ECO:0007669"/>
    <property type="project" value="UniProtKB-KW"/>
</dbReference>
<evidence type="ECO:0000313" key="6">
    <source>
        <dbReference type="EMBL" id="GLC56222.1"/>
    </source>
</evidence>
<comment type="caution">
    <text evidence="6">The sequence shown here is derived from an EMBL/GenBank/DDBJ whole genome shotgun (WGS) entry which is preliminary data.</text>
</comment>
<dbReference type="CDD" id="cd00130">
    <property type="entry name" value="PAS"/>
    <property type="match status" value="1"/>
</dbReference>
<dbReference type="SUPFAM" id="SSF55785">
    <property type="entry name" value="PYP-like sensor domain (PAS domain)"/>
    <property type="match status" value="1"/>
</dbReference>
<keyword evidence="1" id="KW-0157">Chromophore</keyword>
<feature type="compositionally biased region" description="Low complexity" evidence="3">
    <location>
        <begin position="2041"/>
        <end position="2052"/>
    </location>
</feature>
<feature type="compositionally biased region" description="Low complexity" evidence="3">
    <location>
        <begin position="1601"/>
        <end position="1621"/>
    </location>
</feature>
<name>A0A9W6BQ69_9CHLO</name>